<dbReference type="SMART" id="SM00742">
    <property type="entry name" value="Hr1"/>
    <property type="match status" value="1"/>
</dbReference>
<feature type="compositionally biased region" description="Polar residues" evidence="2">
    <location>
        <begin position="137"/>
        <end position="150"/>
    </location>
</feature>
<dbReference type="SUPFAM" id="SSF46585">
    <property type="entry name" value="HR1 repeat"/>
    <property type="match status" value="1"/>
</dbReference>
<dbReference type="Proteomes" id="UP001434883">
    <property type="component" value="Unassembled WGS sequence"/>
</dbReference>
<evidence type="ECO:0000256" key="1">
    <source>
        <dbReference type="PROSITE-ProRule" id="PRU01207"/>
    </source>
</evidence>
<organism evidence="4 5">
    <name type="scientific">Xenoophorus captivus</name>
    <dbReference type="NCBI Taxonomy" id="1517983"/>
    <lineage>
        <taxon>Eukaryota</taxon>
        <taxon>Metazoa</taxon>
        <taxon>Chordata</taxon>
        <taxon>Craniata</taxon>
        <taxon>Vertebrata</taxon>
        <taxon>Euteleostomi</taxon>
        <taxon>Actinopterygii</taxon>
        <taxon>Neopterygii</taxon>
        <taxon>Teleostei</taxon>
        <taxon>Neoteleostei</taxon>
        <taxon>Acanthomorphata</taxon>
        <taxon>Ovalentaria</taxon>
        <taxon>Atherinomorphae</taxon>
        <taxon>Cyprinodontiformes</taxon>
        <taxon>Goodeidae</taxon>
        <taxon>Xenoophorus</taxon>
    </lineage>
</organism>
<feature type="domain" description="REM-1" evidence="3">
    <location>
        <begin position="19"/>
        <end position="110"/>
    </location>
</feature>
<proteinExistence type="predicted"/>
<keyword evidence="1" id="KW-0175">Coiled coil</keyword>
<name>A0ABV0R793_9TELE</name>
<evidence type="ECO:0000313" key="5">
    <source>
        <dbReference type="Proteomes" id="UP001434883"/>
    </source>
</evidence>
<dbReference type="Pfam" id="PF02185">
    <property type="entry name" value="HR1"/>
    <property type="match status" value="1"/>
</dbReference>
<dbReference type="InterPro" id="IPR011072">
    <property type="entry name" value="HR1_rho-bd"/>
</dbReference>
<comment type="caution">
    <text evidence="4">The sequence shown here is derived from an EMBL/GenBank/DDBJ whole genome shotgun (WGS) entry which is preliminary data.</text>
</comment>
<sequence length="159" mass="17817">MIPRRMYLCVMLTICPNPCLPGKPDLCGAELRVEELWHHYRVEHAMAEGAKNMLRLLGAGKVQDKKAIAEVREQSPPETALNAQCGLSESSQRLDLLRCSLEQRLQELPEDHPKACLIKEELVLASSSAFSSQHSNPYVHNQYSTLSKPSPLTGRCSRH</sequence>
<reference evidence="4 5" key="1">
    <citation type="submission" date="2021-06" db="EMBL/GenBank/DDBJ databases">
        <authorList>
            <person name="Palmer J.M."/>
        </authorList>
    </citation>
    <scope>NUCLEOTIDE SEQUENCE [LARGE SCALE GENOMIC DNA]</scope>
    <source>
        <strain evidence="4 5">XC_2019</strain>
        <tissue evidence="4">Muscle</tissue>
    </source>
</reference>
<feature type="region of interest" description="Disordered" evidence="2">
    <location>
        <begin position="137"/>
        <end position="159"/>
    </location>
</feature>
<dbReference type="EMBL" id="JAHRIN010035317">
    <property type="protein sequence ID" value="MEQ2204004.1"/>
    <property type="molecule type" value="Genomic_DNA"/>
</dbReference>
<keyword evidence="5" id="KW-1185">Reference proteome</keyword>
<gene>
    <name evidence="4" type="ORF">XENOCAPTIV_006394</name>
</gene>
<dbReference type="Gene3D" id="1.10.287.160">
    <property type="entry name" value="HR1 repeat"/>
    <property type="match status" value="1"/>
</dbReference>
<protein>
    <recommendedName>
        <fullName evidence="3">REM-1 domain-containing protein</fullName>
    </recommendedName>
</protein>
<evidence type="ECO:0000259" key="3">
    <source>
        <dbReference type="PROSITE" id="PS51860"/>
    </source>
</evidence>
<evidence type="ECO:0000256" key="2">
    <source>
        <dbReference type="SAM" id="MobiDB-lite"/>
    </source>
</evidence>
<dbReference type="PROSITE" id="PS51860">
    <property type="entry name" value="REM_1"/>
    <property type="match status" value="1"/>
</dbReference>
<evidence type="ECO:0000313" key="4">
    <source>
        <dbReference type="EMBL" id="MEQ2204004.1"/>
    </source>
</evidence>
<accession>A0ABV0R793</accession>
<dbReference type="InterPro" id="IPR036274">
    <property type="entry name" value="HR1_rpt_sf"/>
</dbReference>